<evidence type="ECO:0000313" key="2">
    <source>
        <dbReference type="Proteomes" id="UP001597440"/>
    </source>
</evidence>
<dbReference type="EMBL" id="JBHULD010000014">
    <property type="protein sequence ID" value="MFD2554545.1"/>
    <property type="molecule type" value="Genomic_DNA"/>
</dbReference>
<dbReference type="Proteomes" id="UP001597440">
    <property type="component" value="Unassembled WGS sequence"/>
</dbReference>
<evidence type="ECO:0000313" key="1">
    <source>
        <dbReference type="EMBL" id="MFD2554545.1"/>
    </source>
</evidence>
<keyword evidence="2" id="KW-1185">Reference proteome</keyword>
<dbReference type="SUPFAM" id="SSF49464">
    <property type="entry name" value="Carboxypeptidase regulatory domain-like"/>
    <property type="match status" value="1"/>
</dbReference>
<protein>
    <submittedName>
        <fullName evidence="1">TonB-dependent receptor</fullName>
    </submittedName>
</protein>
<gene>
    <name evidence="1" type="ORF">ACFSQW_09095</name>
</gene>
<keyword evidence="1" id="KW-0675">Receptor</keyword>
<dbReference type="InterPro" id="IPR008969">
    <property type="entry name" value="CarboxyPept-like_regulatory"/>
</dbReference>
<dbReference type="RefSeq" id="WP_210352954.1">
    <property type="nucleotide sequence ID" value="NZ_JAEQMU010000001.1"/>
</dbReference>
<name>A0ABW5L2Y6_9SPHI</name>
<accession>A0ABW5L2Y6</accession>
<sequence length="916" mass="104380">MRQTLYVLFFLIGYIGVGYAQQKTELRGILIDEKSNIPLPELTVSLEKNKQQTISNMEGAFLFVSLEPGEDYLSVTGAGIRPYRVKLQLKEGSNNTLEPISLTSIPQMDMQTTMGIIDDDILQDEGNVQGQDIRSSVILSNDIYLNKVGFKLSPFRFRVRGYDPFYEQTYINGVLANDQYRKVFNYASIGALNDLTRNGDVVNYNNSGSFTFGSIGGAENINMRASSYAKGGKITGSYTNRNYYSRGIFSYSTGLMDNGWAFTGAIGGRYADKGFIEGTSYENVSYALSMEKQWADGAHSLSLVTYGSPVVRGQQGASFQEVYDLVGNNLYNPNWGYQDGKVRNSRMVTAYDPTAVLSHIWKIDEKTTLTSGGLLHYGRYASSALNWYNAMDPRPDYYRYLPSYHSMDPNTTDPNTVDFYYNLWKSNDTRVTQVNWDELYRQNMDPENRYKNNGAALYMVEKRHSDLLEGTLSSTFNKLYDNNMRLLAGVEARKSRSYQYKTVSDLLGADFVLDKDKFAERDNPGDDAIKQNDLLYPDRKAYVGDIFGYDFDIDIQSVNAWITNQYQTSNIDFYYGTKLTYTDFQRTGNMKNGRFPNSSYGPGKKHSFVDYMLKGAATYKFSGRHYLSANMSYQTEAPIPDRAYAMSRVTDQAVKGLQSGKVFATDINYIFSMPSLSGRVSLFQTNFYDQLERMAYYHDSQRTFVFHNLTGVDKINRGIEAAATYRLDDNWSFDFIGTMAEYFYNNNPLGIMNAENGKIIDQEEQVYMKNLYVSGTPQFAGVLAARYFYNYWFFELSANAIGRNYLSAAPLRRLASNYTAINPNNEKELAAYNALTQQERLDDVVTFDASIGKMFYLANRRAVNFNFSVINLLNNKNIRTGGYEQGRLDTTYPNRFASRYFYMQGLNVFLNASYRF</sequence>
<organism evidence="1 2">
    <name type="scientific">Sphingobacterium tabacisoli</name>
    <dbReference type="NCBI Taxonomy" id="2044855"/>
    <lineage>
        <taxon>Bacteria</taxon>
        <taxon>Pseudomonadati</taxon>
        <taxon>Bacteroidota</taxon>
        <taxon>Sphingobacteriia</taxon>
        <taxon>Sphingobacteriales</taxon>
        <taxon>Sphingobacteriaceae</taxon>
        <taxon>Sphingobacterium</taxon>
    </lineage>
</organism>
<reference evidence="2" key="1">
    <citation type="journal article" date="2019" name="Int. J. Syst. Evol. Microbiol.">
        <title>The Global Catalogue of Microorganisms (GCM) 10K type strain sequencing project: providing services to taxonomists for standard genome sequencing and annotation.</title>
        <authorList>
            <consortium name="The Broad Institute Genomics Platform"/>
            <consortium name="The Broad Institute Genome Sequencing Center for Infectious Disease"/>
            <person name="Wu L."/>
            <person name="Ma J."/>
        </authorList>
    </citation>
    <scope>NUCLEOTIDE SEQUENCE [LARGE SCALE GENOMIC DNA]</scope>
    <source>
        <strain evidence="2">KCTC 52298</strain>
    </source>
</reference>
<comment type="caution">
    <text evidence="1">The sequence shown here is derived from an EMBL/GenBank/DDBJ whole genome shotgun (WGS) entry which is preliminary data.</text>
</comment>
<dbReference type="SUPFAM" id="SSF56935">
    <property type="entry name" value="Porins"/>
    <property type="match status" value="1"/>
</dbReference>
<proteinExistence type="predicted"/>